<dbReference type="AlphaFoldDB" id="A0A2P2NI65"/>
<proteinExistence type="predicted"/>
<name>A0A2P2NI65_RHIMU</name>
<dbReference type="EMBL" id="GGEC01061673">
    <property type="protein sequence ID" value="MBX42157.1"/>
    <property type="molecule type" value="Transcribed_RNA"/>
</dbReference>
<evidence type="ECO:0000313" key="1">
    <source>
        <dbReference type="EMBL" id="MBX42157.1"/>
    </source>
</evidence>
<reference evidence="1" key="1">
    <citation type="submission" date="2018-02" db="EMBL/GenBank/DDBJ databases">
        <title>Rhizophora mucronata_Transcriptome.</title>
        <authorList>
            <person name="Meera S.P."/>
            <person name="Sreeshan A."/>
            <person name="Augustine A."/>
        </authorList>
    </citation>
    <scope>NUCLEOTIDE SEQUENCE</scope>
    <source>
        <tissue evidence="1">Leaf</tissue>
    </source>
</reference>
<protein>
    <submittedName>
        <fullName evidence="1">Uncharacterized protein LOC8284443</fullName>
    </submittedName>
</protein>
<accession>A0A2P2NI65</accession>
<organism evidence="1">
    <name type="scientific">Rhizophora mucronata</name>
    <name type="common">Asiatic mangrove</name>
    <dbReference type="NCBI Taxonomy" id="61149"/>
    <lineage>
        <taxon>Eukaryota</taxon>
        <taxon>Viridiplantae</taxon>
        <taxon>Streptophyta</taxon>
        <taxon>Embryophyta</taxon>
        <taxon>Tracheophyta</taxon>
        <taxon>Spermatophyta</taxon>
        <taxon>Magnoliopsida</taxon>
        <taxon>eudicotyledons</taxon>
        <taxon>Gunneridae</taxon>
        <taxon>Pentapetalae</taxon>
        <taxon>rosids</taxon>
        <taxon>fabids</taxon>
        <taxon>Malpighiales</taxon>
        <taxon>Rhizophoraceae</taxon>
        <taxon>Rhizophora</taxon>
    </lineage>
</organism>
<sequence>MSSLFWCEFTCCKFSKLNPLFKPSPSALPIKFFS</sequence>